<evidence type="ECO:0000256" key="1">
    <source>
        <dbReference type="SAM" id="MobiDB-lite"/>
    </source>
</evidence>
<dbReference type="EMBL" id="BQNB010016691">
    <property type="protein sequence ID" value="GJT54656.1"/>
    <property type="molecule type" value="Genomic_DNA"/>
</dbReference>
<dbReference type="Gene3D" id="3.30.70.270">
    <property type="match status" value="1"/>
</dbReference>
<feature type="region of interest" description="Disordered" evidence="1">
    <location>
        <begin position="237"/>
        <end position="294"/>
    </location>
</feature>
<protein>
    <submittedName>
        <fullName evidence="4">Reverse transcriptase domain-containing protein</fullName>
    </submittedName>
</protein>
<accession>A0ABQ5EUE9</accession>
<sequence>MVGETSQPQAKESNFTFQGPILTSTNYTIWRMRMEVLLGIHRFWDVVDPGLANAKKNNIVKGVDRMKEARLQTLIIEFENLKMSNNVTIDAYAVKFSGIASKSATLGEVMSEHKLVKKFLTSLPRRFVHIMETLEQVLDLKATAFEDVVGRLKAYEERVKEEDKANYAQENLLYARTEYSNKNNDISKQRGRDSYSRGRGRGQDSVGFQKESKESITLFKASNLQRHQHAPRELFEHAVRVGRQDRESNKRNGKTTREKLTNNNNHNYNNNHNSNNNRNRNNNHHQQQNRRQENVRAYAAAPAGGKIYAGNLPKCNRCNLHHHGPCPLKSARDAIKSRSHGHFKDKCPKAGNQQNDGARWRAYVVVKISRIRMWSRIVRIPLPNGEILEVQGEKPEKDLGSLACIKADEKKLDDIRVVRDFPEVFPDDLLGLPLVREIEFHIDLIPGASPVVRSHTGFVLDQATHHGEHRALCHEERRFDENDIDLRSGYHQLRVREEDIPKTAFRTRYGHFEFTVMPFGLTNAPAIFMDLMNRVCKPYLDKFVIVFIDDILIYSKSEEEHEVHLKTILEYSRRKDLNNAPMAVDRAPLSELRSVRSHYQAGQGERMVADGLSRKERIKPRRAKLPGSQKPDRMDKRIRKDTLSNEMIGKIYSYLIVSGFHQFGSVGKIDHGEAHTFRLFVHSGSNLKKCLAEPDVQVPLDEIEIDENLRFVEEPIEIVERDVKKLKRRRIPLVKVRWNSRQGAEYTWEREDQFRKKYPNLFSEPVLSSSAAT</sequence>
<dbReference type="Pfam" id="PF14223">
    <property type="entry name" value="Retrotran_gag_2"/>
    <property type="match status" value="1"/>
</dbReference>
<dbReference type="Proteomes" id="UP001151760">
    <property type="component" value="Unassembled WGS sequence"/>
</dbReference>
<feature type="domain" description="Reverse transcriptase" evidence="2">
    <location>
        <begin position="483"/>
        <end position="577"/>
    </location>
</feature>
<feature type="region of interest" description="Disordered" evidence="1">
    <location>
        <begin position="181"/>
        <end position="211"/>
    </location>
</feature>
<dbReference type="SUPFAM" id="SSF56672">
    <property type="entry name" value="DNA/RNA polymerases"/>
    <property type="match status" value="1"/>
</dbReference>
<feature type="compositionally biased region" description="Basic and acidic residues" evidence="1">
    <location>
        <begin position="185"/>
        <end position="196"/>
    </location>
</feature>
<gene>
    <name evidence="4" type="ORF">Tco_0989710</name>
</gene>
<feature type="compositionally biased region" description="Low complexity" evidence="1">
    <location>
        <begin position="262"/>
        <end position="286"/>
    </location>
</feature>
<name>A0ABQ5EUE9_9ASTR</name>
<dbReference type="CDD" id="cd01647">
    <property type="entry name" value="RT_LTR"/>
    <property type="match status" value="1"/>
</dbReference>
<dbReference type="InterPro" id="IPR053134">
    <property type="entry name" value="RNA-dir_DNA_polymerase"/>
</dbReference>
<reference evidence="4" key="2">
    <citation type="submission" date="2022-01" db="EMBL/GenBank/DDBJ databases">
        <authorList>
            <person name="Yamashiro T."/>
            <person name="Shiraishi A."/>
            <person name="Satake H."/>
            <person name="Nakayama K."/>
        </authorList>
    </citation>
    <scope>NUCLEOTIDE SEQUENCE</scope>
</reference>
<keyword evidence="4" id="KW-0548">Nucleotidyltransferase</keyword>
<feature type="domain" description="DUF4219" evidence="3">
    <location>
        <begin position="22"/>
        <end position="47"/>
    </location>
</feature>
<dbReference type="PANTHER" id="PTHR24559">
    <property type="entry name" value="TRANSPOSON TY3-I GAG-POL POLYPROTEIN"/>
    <property type="match status" value="1"/>
</dbReference>
<reference evidence="4" key="1">
    <citation type="journal article" date="2022" name="Int. J. Mol. Sci.">
        <title>Draft Genome of Tanacetum Coccineum: Genomic Comparison of Closely Related Tanacetum-Family Plants.</title>
        <authorList>
            <person name="Yamashiro T."/>
            <person name="Shiraishi A."/>
            <person name="Nakayama K."/>
            <person name="Satake H."/>
        </authorList>
    </citation>
    <scope>NUCLEOTIDE SEQUENCE</scope>
</reference>
<dbReference type="Pfam" id="PF13961">
    <property type="entry name" value="DUF4219"/>
    <property type="match status" value="1"/>
</dbReference>
<dbReference type="Pfam" id="PF00078">
    <property type="entry name" value="RVT_1"/>
    <property type="match status" value="1"/>
</dbReference>
<keyword evidence="4" id="KW-0808">Transferase</keyword>
<dbReference type="InterPro" id="IPR043502">
    <property type="entry name" value="DNA/RNA_pol_sf"/>
</dbReference>
<dbReference type="PANTHER" id="PTHR24559:SF427">
    <property type="entry name" value="RNA-DIRECTED DNA POLYMERASE"/>
    <property type="match status" value="1"/>
</dbReference>
<evidence type="ECO:0000313" key="4">
    <source>
        <dbReference type="EMBL" id="GJT54656.1"/>
    </source>
</evidence>
<evidence type="ECO:0000259" key="2">
    <source>
        <dbReference type="Pfam" id="PF00078"/>
    </source>
</evidence>
<dbReference type="InterPro" id="IPR000477">
    <property type="entry name" value="RT_dom"/>
</dbReference>
<dbReference type="GO" id="GO:0003964">
    <property type="term" value="F:RNA-directed DNA polymerase activity"/>
    <property type="evidence" value="ECO:0007669"/>
    <property type="project" value="UniProtKB-KW"/>
</dbReference>
<feature type="compositionally biased region" description="Basic and acidic residues" evidence="1">
    <location>
        <begin position="237"/>
        <end position="260"/>
    </location>
</feature>
<proteinExistence type="predicted"/>
<evidence type="ECO:0000313" key="5">
    <source>
        <dbReference type="Proteomes" id="UP001151760"/>
    </source>
</evidence>
<dbReference type="Gene3D" id="3.10.10.10">
    <property type="entry name" value="HIV Type 1 Reverse Transcriptase, subunit A, domain 1"/>
    <property type="match status" value="1"/>
</dbReference>
<dbReference type="InterPro" id="IPR043128">
    <property type="entry name" value="Rev_trsase/Diguanyl_cyclase"/>
</dbReference>
<dbReference type="InterPro" id="IPR025314">
    <property type="entry name" value="DUF4219"/>
</dbReference>
<organism evidence="4 5">
    <name type="scientific">Tanacetum coccineum</name>
    <dbReference type="NCBI Taxonomy" id="301880"/>
    <lineage>
        <taxon>Eukaryota</taxon>
        <taxon>Viridiplantae</taxon>
        <taxon>Streptophyta</taxon>
        <taxon>Embryophyta</taxon>
        <taxon>Tracheophyta</taxon>
        <taxon>Spermatophyta</taxon>
        <taxon>Magnoliopsida</taxon>
        <taxon>eudicotyledons</taxon>
        <taxon>Gunneridae</taxon>
        <taxon>Pentapetalae</taxon>
        <taxon>asterids</taxon>
        <taxon>campanulids</taxon>
        <taxon>Asterales</taxon>
        <taxon>Asteraceae</taxon>
        <taxon>Asteroideae</taxon>
        <taxon>Anthemideae</taxon>
        <taxon>Anthemidinae</taxon>
        <taxon>Tanacetum</taxon>
    </lineage>
</organism>
<keyword evidence="5" id="KW-1185">Reference proteome</keyword>
<evidence type="ECO:0000259" key="3">
    <source>
        <dbReference type="Pfam" id="PF13961"/>
    </source>
</evidence>
<keyword evidence="4" id="KW-0695">RNA-directed DNA polymerase</keyword>
<comment type="caution">
    <text evidence="4">The sequence shown here is derived from an EMBL/GenBank/DDBJ whole genome shotgun (WGS) entry which is preliminary data.</text>
</comment>